<gene>
    <name evidence="1" type="ORF">NDN08_003078</name>
</gene>
<reference evidence="1 2" key="1">
    <citation type="journal article" date="2023" name="Nat. Commun.">
        <title>Origin of minicircular mitochondrial genomes in red algae.</title>
        <authorList>
            <person name="Lee Y."/>
            <person name="Cho C.H."/>
            <person name="Lee Y.M."/>
            <person name="Park S.I."/>
            <person name="Yang J.H."/>
            <person name="West J.A."/>
            <person name="Bhattacharya D."/>
            <person name="Yoon H.S."/>
        </authorList>
    </citation>
    <scope>NUCLEOTIDE SEQUENCE [LARGE SCALE GENOMIC DNA]</scope>
    <source>
        <strain evidence="1 2">CCMP1338</strain>
        <tissue evidence="1">Whole cell</tissue>
    </source>
</reference>
<organism evidence="1 2">
    <name type="scientific">Rhodosorus marinus</name>
    <dbReference type="NCBI Taxonomy" id="101924"/>
    <lineage>
        <taxon>Eukaryota</taxon>
        <taxon>Rhodophyta</taxon>
        <taxon>Stylonematophyceae</taxon>
        <taxon>Stylonematales</taxon>
        <taxon>Stylonemataceae</taxon>
        <taxon>Rhodosorus</taxon>
    </lineage>
</organism>
<evidence type="ECO:0000313" key="1">
    <source>
        <dbReference type="EMBL" id="KAJ8906585.1"/>
    </source>
</evidence>
<dbReference type="AlphaFoldDB" id="A0AAV8UVH8"/>
<comment type="caution">
    <text evidence="1">The sequence shown here is derived from an EMBL/GenBank/DDBJ whole genome shotgun (WGS) entry which is preliminary data.</text>
</comment>
<proteinExistence type="predicted"/>
<accession>A0AAV8UVH8</accession>
<keyword evidence="2" id="KW-1185">Reference proteome</keyword>
<dbReference type="EMBL" id="JAMWBK010000003">
    <property type="protein sequence ID" value="KAJ8906585.1"/>
    <property type="molecule type" value="Genomic_DNA"/>
</dbReference>
<evidence type="ECO:0000313" key="2">
    <source>
        <dbReference type="Proteomes" id="UP001157974"/>
    </source>
</evidence>
<name>A0AAV8UVH8_9RHOD</name>
<dbReference type="Proteomes" id="UP001157974">
    <property type="component" value="Unassembled WGS sequence"/>
</dbReference>
<sequence>MDLLDELNEKVLIKIAVELEVVTVSKIIAEFGLTEGDARHLMNRLVLEARVPLRMFSRVMVETEGGGRRKVAIVEHGKEDDVQGIAGKTVGDRWKVLSSTLFAVCSVNVQASASDMSFS</sequence>
<protein>
    <submittedName>
        <fullName evidence="1">Uncharacterized protein</fullName>
    </submittedName>
</protein>